<dbReference type="EMBL" id="CAKOGP040001869">
    <property type="protein sequence ID" value="CAJ1954728.1"/>
    <property type="molecule type" value="Genomic_DNA"/>
</dbReference>
<comment type="caution">
    <text evidence="2">The sequence shown here is derived from an EMBL/GenBank/DDBJ whole genome shotgun (WGS) entry which is preliminary data.</text>
</comment>
<dbReference type="Proteomes" id="UP001295423">
    <property type="component" value="Unassembled WGS sequence"/>
</dbReference>
<name>A0AAD2JJ76_9STRA</name>
<accession>A0AAD2JJ76</accession>
<reference evidence="2" key="1">
    <citation type="submission" date="2023-08" db="EMBL/GenBank/DDBJ databases">
        <authorList>
            <person name="Audoor S."/>
            <person name="Bilcke G."/>
        </authorList>
    </citation>
    <scope>NUCLEOTIDE SEQUENCE</scope>
</reference>
<organism evidence="2 3">
    <name type="scientific">Cylindrotheca closterium</name>
    <dbReference type="NCBI Taxonomy" id="2856"/>
    <lineage>
        <taxon>Eukaryota</taxon>
        <taxon>Sar</taxon>
        <taxon>Stramenopiles</taxon>
        <taxon>Ochrophyta</taxon>
        <taxon>Bacillariophyta</taxon>
        <taxon>Bacillariophyceae</taxon>
        <taxon>Bacillariophycidae</taxon>
        <taxon>Bacillariales</taxon>
        <taxon>Bacillariaceae</taxon>
        <taxon>Cylindrotheca</taxon>
    </lineage>
</organism>
<keyword evidence="1" id="KW-0732">Signal</keyword>
<evidence type="ECO:0000313" key="2">
    <source>
        <dbReference type="EMBL" id="CAJ1954728.1"/>
    </source>
</evidence>
<protein>
    <submittedName>
        <fullName evidence="2">Uncharacterized protein</fullName>
    </submittedName>
</protein>
<keyword evidence="3" id="KW-1185">Reference proteome</keyword>
<feature type="signal peptide" evidence="1">
    <location>
        <begin position="1"/>
        <end position="20"/>
    </location>
</feature>
<evidence type="ECO:0000313" key="3">
    <source>
        <dbReference type="Proteomes" id="UP001295423"/>
    </source>
</evidence>
<sequence length="336" mass="38705">MMCRLSLYFILLIIIQVAVSELDQLAKVYDNVVDRETAEWLHQECLQVERDHKDIGFRFPLDNPSKYHPVEQFLNQLLLELYPKTNSGDHPLYFVEYWSRSKWMLIMSHADMDEEHHEKLMFSGATGFGKNSLRHPEIGHVLYLKVGRNVRGPTVVWNVTRGGDFADGQENEMVIVPAVEGRLTRFQGDKLHGVPRPGDVYWTVQQDGNQHEPEDLWMRSVLLFNLWPVSKGKPGIVISEANDKEKKPTSQSCNNMQEWKIVEHTPLASDPSEEARTKFKMPLMGDVERRGTEKIVAKLESQSNIKAAMMEESKVTSSIVTGERRKAWFSFMGIEF</sequence>
<evidence type="ECO:0000256" key="1">
    <source>
        <dbReference type="SAM" id="SignalP"/>
    </source>
</evidence>
<gene>
    <name evidence="2" type="ORF">CYCCA115_LOCUS15320</name>
</gene>
<dbReference type="AlphaFoldDB" id="A0AAD2JJ76"/>
<feature type="chain" id="PRO_5041927932" evidence="1">
    <location>
        <begin position="21"/>
        <end position="336"/>
    </location>
</feature>
<proteinExistence type="predicted"/>